<dbReference type="Gene3D" id="2.160.20.110">
    <property type="match status" value="1"/>
</dbReference>
<gene>
    <name evidence="2" type="ORF">IAC29_03245</name>
</gene>
<comment type="caution">
    <text evidence="2">The sequence shown here is derived from an EMBL/GenBank/DDBJ whole genome shotgun (WGS) entry which is preliminary data.</text>
</comment>
<dbReference type="InterPro" id="IPR032616">
    <property type="entry name" value="DUF4886"/>
</dbReference>
<name>A0A9D9EHZ2_9BACT</name>
<organism evidence="2 3">
    <name type="scientific">Candidatus Cryptobacteroides merdigallinarum</name>
    <dbReference type="NCBI Taxonomy" id="2840770"/>
    <lineage>
        <taxon>Bacteria</taxon>
        <taxon>Pseudomonadati</taxon>
        <taxon>Bacteroidota</taxon>
        <taxon>Bacteroidia</taxon>
        <taxon>Bacteroidales</taxon>
        <taxon>Candidatus Cryptobacteroides</taxon>
    </lineage>
</organism>
<protein>
    <submittedName>
        <fullName evidence="2">DUF4886 domain-containing protein</fullName>
    </submittedName>
</protein>
<dbReference type="GO" id="GO:0016788">
    <property type="term" value="F:hydrolase activity, acting on ester bonds"/>
    <property type="evidence" value="ECO:0007669"/>
    <property type="project" value="UniProtKB-ARBA"/>
</dbReference>
<evidence type="ECO:0000259" key="1">
    <source>
        <dbReference type="Pfam" id="PF16227"/>
    </source>
</evidence>
<feature type="domain" description="DUF4886" evidence="1">
    <location>
        <begin position="527"/>
        <end position="739"/>
    </location>
</feature>
<evidence type="ECO:0000313" key="2">
    <source>
        <dbReference type="EMBL" id="MBO8448272.1"/>
    </source>
</evidence>
<accession>A0A9D9EHZ2</accession>
<dbReference type="InterPro" id="IPR036514">
    <property type="entry name" value="SGNH_hydro_sf"/>
</dbReference>
<evidence type="ECO:0000313" key="3">
    <source>
        <dbReference type="Proteomes" id="UP000810252"/>
    </source>
</evidence>
<dbReference type="Proteomes" id="UP000810252">
    <property type="component" value="Unassembled WGS sequence"/>
</dbReference>
<dbReference type="Gene3D" id="3.40.50.1110">
    <property type="entry name" value="SGNH hydrolase"/>
    <property type="match status" value="1"/>
</dbReference>
<proteinExistence type="predicted"/>
<reference evidence="2" key="1">
    <citation type="submission" date="2020-10" db="EMBL/GenBank/DDBJ databases">
        <authorList>
            <person name="Gilroy R."/>
        </authorList>
    </citation>
    <scope>NUCLEOTIDE SEQUENCE</scope>
    <source>
        <strain evidence="2">20514</strain>
    </source>
</reference>
<sequence length="752" mass="79709">MTGDTENHGDAVMTGGSDAQVGGLICLLNSSSASISGGGNYGDIISDNTKYRGLIAANFSNFEKVEDVVVGGSVGTYNGGEYVMETVTLDNYMDYIGQYTADKATRISNIIFYGEDRPAGIYTAADLVEFAEAVNSGASIEQWQDEDGGVNLYANIDMSSVSDWTPIGNAVCPAGASDAKITGNAWTGNFNGNGRRISNLKLVSDGAQAGENYGFFGTLAPGATVQNIIFDASCSLEVTATASCASGVVAGYVCDATVRDVTSYASMTFRGQSGNSFMGMGLIGQVYSSTDGVTVDSCHNYGRIEAENADKNANAGATGYHIAGIVSFAHAVSGASVVNTISDCSNYGNITSATAWSAGIVGSCNSSTRLVNCINHGNQTNSFFKDGGGRLGNITCYTGSGVSLTGCVNYGNLTSITGARVGGISCLTNTATFENCANYGVILSDDTNRGLFWGYNSAAATWKNCTAGGKLGSYNGGNPVYDSYTEAEQEKYLGVVGSGVQTNFENITYQVGTTDPGAGTGDAEFSILFIGNSFTKDAVEHLPGILDAAGIDKVQLTHMYYGGRLISEYYAGWSTSTDYKRYDCAPGSAIWTETTGQSLEEVVSSRHWDVVTIQEHTGNKAAWAWNSDALDNISGLVNKIKSSSPSGAMPQIYYILSQAYFDMGKIGTATKPYITWDDQEEMWKVIADFGKNVMDNIDFDGIISTGAMLQNLRTSSLDNDMNLTRDGYHMDYGISRYGAEPVRSDRYVWYVI</sequence>
<dbReference type="AlphaFoldDB" id="A0A9D9EHZ2"/>
<dbReference type="Pfam" id="PF16227">
    <property type="entry name" value="DUF4886"/>
    <property type="match status" value="1"/>
</dbReference>
<reference evidence="2" key="2">
    <citation type="journal article" date="2021" name="PeerJ">
        <title>Extensive microbial diversity within the chicken gut microbiome revealed by metagenomics and culture.</title>
        <authorList>
            <person name="Gilroy R."/>
            <person name="Ravi A."/>
            <person name="Getino M."/>
            <person name="Pursley I."/>
            <person name="Horton D.L."/>
            <person name="Alikhan N.F."/>
            <person name="Baker D."/>
            <person name="Gharbi K."/>
            <person name="Hall N."/>
            <person name="Watson M."/>
            <person name="Adriaenssens E.M."/>
            <person name="Foster-Nyarko E."/>
            <person name="Jarju S."/>
            <person name="Secka A."/>
            <person name="Antonio M."/>
            <person name="Oren A."/>
            <person name="Chaudhuri R.R."/>
            <person name="La Ragione R."/>
            <person name="Hildebrand F."/>
            <person name="Pallen M.J."/>
        </authorList>
    </citation>
    <scope>NUCLEOTIDE SEQUENCE</scope>
    <source>
        <strain evidence="2">20514</strain>
    </source>
</reference>
<dbReference type="EMBL" id="JADIMQ010000048">
    <property type="protein sequence ID" value="MBO8448272.1"/>
    <property type="molecule type" value="Genomic_DNA"/>
</dbReference>